<dbReference type="Proteomes" id="UP000245884">
    <property type="component" value="Unassembled WGS sequence"/>
</dbReference>
<evidence type="ECO:0000259" key="15">
    <source>
        <dbReference type="PROSITE" id="PS50102"/>
    </source>
</evidence>
<dbReference type="EMBL" id="KZ819664">
    <property type="protein sequence ID" value="PWN28984.1"/>
    <property type="molecule type" value="Genomic_DNA"/>
</dbReference>
<evidence type="ECO:0000256" key="7">
    <source>
        <dbReference type="ARBA" id="ARBA00022806"/>
    </source>
</evidence>
<reference evidence="17 18" key="1">
    <citation type="journal article" date="2018" name="Mol. Biol. Evol.">
        <title>Broad Genomic Sampling Reveals a Smut Pathogenic Ancestry of the Fungal Clade Ustilaginomycotina.</title>
        <authorList>
            <person name="Kijpornyongpan T."/>
            <person name="Mondo S.J."/>
            <person name="Barry K."/>
            <person name="Sandor L."/>
            <person name="Lee J."/>
            <person name="Lipzen A."/>
            <person name="Pangilinan J."/>
            <person name="LaButti K."/>
            <person name="Hainaut M."/>
            <person name="Henrissat B."/>
            <person name="Grigoriev I.V."/>
            <person name="Spatafora J.W."/>
            <person name="Aime M.C."/>
        </authorList>
    </citation>
    <scope>NUCLEOTIDE SEQUENCE [LARGE SCALE GENOMIC DNA]</scope>
    <source>
        <strain evidence="17 18">MCA 5214</strain>
    </source>
</reference>
<dbReference type="GO" id="GO:0016787">
    <property type="term" value="F:hydrolase activity"/>
    <property type="evidence" value="ECO:0007669"/>
    <property type="project" value="UniProtKB-KW"/>
</dbReference>
<evidence type="ECO:0000259" key="16">
    <source>
        <dbReference type="PROSITE" id="PS51061"/>
    </source>
</evidence>
<dbReference type="Gene3D" id="3.30.70.330">
    <property type="match status" value="1"/>
</dbReference>
<dbReference type="GeneID" id="37029151"/>
<evidence type="ECO:0000256" key="3">
    <source>
        <dbReference type="ARBA" id="ARBA00022490"/>
    </source>
</evidence>
<feature type="compositionally biased region" description="Polar residues" evidence="14">
    <location>
        <begin position="484"/>
        <end position="493"/>
    </location>
</feature>
<dbReference type="PROSITE" id="PS51061">
    <property type="entry name" value="R3H"/>
    <property type="match status" value="1"/>
</dbReference>
<dbReference type="OrthoDB" id="434258at2759"/>
<dbReference type="STRING" id="1569628.A0A316UVF2"/>
<dbReference type="FunFam" id="3.30.70.330:FF:000183">
    <property type="entry name" value="R3H domain containing protein"/>
    <property type="match status" value="1"/>
</dbReference>
<dbReference type="RefSeq" id="XP_025363596.1">
    <property type="nucleotide sequence ID" value="XM_025507328.1"/>
</dbReference>
<evidence type="ECO:0000256" key="10">
    <source>
        <dbReference type="ARBA" id="ARBA00023242"/>
    </source>
</evidence>
<feature type="compositionally biased region" description="Basic and acidic residues" evidence="14">
    <location>
        <begin position="314"/>
        <end position="325"/>
    </location>
</feature>
<dbReference type="CDD" id="cd12253">
    <property type="entry name" value="RRM_PIN4_like"/>
    <property type="match status" value="1"/>
</dbReference>
<feature type="compositionally biased region" description="Low complexity" evidence="14">
    <location>
        <begin position="84"/>
        <end position="102"/>
    </location>
</feature>
<evidence type="ECO:0008006" key="19">
    <source>
        <dbReference type="Google" id="ProtNLM"/>
    </source>
</evidence>
<dbReference type="Gene3D" id="3.30.1370.50">
    <property type="entry name" value="R3H-like domain"/>
    <property type="match status" value="1"/>
</dbReference>
<dbReference type="InterPro" id="IPR000504">
    <property type="entry name" value="RRM_dom"/>
</dbReference>
<accession>A0A316UVF2</accession>
<feature type="domain" description="RRM" evidence="15">
    <location>
        <begin position="214"/>
        <end position="292"/>
    </location>
</feature>
<evidence type="ECO:0000256" key="12">
    <source>
        <dbReference type="ARBA" id="ARBA00062407"/>
    </source>
</evidence>
<evidence type="ECO:0000256" key="9">
    <source>
        <dbReference type="ARBA" id="ARBA00022884"/>
    </source>
</evidence>
<dbReference type="InterPro" id="IPR034069">
    <property type="entry name" value="R3H_Cip2"/>
</dbReference>
<evidence type="ECO:0000256" key="2">
    <source>
        <dbReference type="ARBA" id="ARBA00004496"/>
    </source>
</evidence>
<keyword evidence="6" id="KW-0378">Hydrolase</keyword>
<dbReference type="InterPro" id="IPR050374">
    <property type="entry name" value="RRT5_SRSF_SR"/>
</dbReference>
<comment type="subcellular location">
    <subcellularLocation>
        <location evidence="2">Cytoplasm</location>
    </subcellularLocation>
    <subcellularLocation>
        <location evidence="1">Nucleus</location>
    </subcellularLocation>
</comment>
<evidence type="ECO:0000313" key="18">
    <source>
        <dbReference type="Proteomes" id="UP000245884"/>
    </source>
</evidence>
<gene>
    <name evidence="17" type="ORF">BDZ90DRAFT_237963</name>
</gene>
<evidence type="ECO:0000256" key="5">
    <source>
        <dbReference type="ARBA" id="ARBA00022741"/>
    </source>
</evidence>
<feature type="compositionally biased region" description="Polar residues" evidence="14">
    <location>
        <begin position="573"/>
        <end position="599"/>
    </location>
</feature>
<dbReference type="GO" id="GO:0005737">
    <property type="term" value="C:cytoplasm"/>
    <property type="evidence" value="ECO:0007669"/>
    <property type="project" value="UniProtKB-SubCell"/>
</dbReference>
<feature type="region of interest" description="Disordered" evidence="14">
    <location>
        <begin position="573"/>
        <end position="605"/>
    </location>
</feature>
<feature type="compositionally biased region" description="Low complexity" evidence="14">
    <location>
        <begin position="382"/>
        <end position="399"/>
    </location>
</feature>
<dbReference type="PANTHER" id="PTHR23003:SF17">
    <property type="entry name" value="RNA-BINDING PROTEIN PIN4"/>
    <property type="match status" value="1"/>
</dbReference>
<feature type="compositionally biased region" description="Low complexity" evidence="14">
    <location>
        <begin position="688"/>
        <end position="705"/>
    </location>
</feature>
<dbReference type="InterPro" id="IPR036867">
    <property type="entry name" value="R3H_dom_sf"/>
</dbReference>
<dbReference type="GO" id="GO:0003729">
    <property type="term" value="F:mRNA binding"/>
    <property type="evidence" value="ECO:0007669"/>
    <property type="project" value="TreeGrafter"/>
</dbReference>
<keyword evidence="8" id="KW-0067">ATP-binding</keyword>
<dbReference type="PANTHER" id="PTHR23003">
    <property type="entry name" value="RNA RECOGNITION MOTIF RRM DOMAIN CONTAINING PROTEIN"/>
    <property type="match status" value="1"/>
</dbReference>
<dbReference type="SMART" id="SM00393">
    <property type="entry name" value="R3H"/>
    <property type="match status" value="1"/>
</dbReference>
<sequence>MSGDERQAALEQRFNAMSFGAGGAGADAAADSTTSYYQPQSASARFERFFNTGPPSSEQTPTGYGHLPLPPSSAMGYHPPPPQQQQHQYQQQQLQAQQQQYYGNATGAPSSSIPAGYNAFGGSGIIPSNMGSFGSGRPRQAARNGAYQWDSSLSPHVGGNASLSSPLSPHATLVTPPPGSTQTGPQGYYGAPLDSGAYAGQGQPSFADEDVIPTAIVVKNIPFSVKKEQLLQIIEELRIPMPYAFNYHFDQGIFRGLAFANFRSSEEADAVVAALNGFDVAGRKLRVEYKKVLQVGEKERIEKEKALKRMRSMQMEKDRVRRETDPSAVPPLPSPSTALPQGSALGVDTYGAGSTSGGDPYGNGLQQQPDRLSPPISRSPVPADRASPTSASDAPPSSSGKREELDLNDPQALEIYSRVLLFKDDRMRDELAFSRILSPQERRTVHLVAQKLNLYHYSVGEAEERHVIVTKNEVRSPSAGSRPLRSQASTIGRSQRAGDQAAAAAAAAAGGGIGGSGAGTFASINRRSSGMLRGKKSAPDIKRNRGEMQYDISTMPSGGYGSAAHFSTANGLTQSLGRKSNGNLREGYGSTSAMSSSAKGRTAGGGGGIGGAAGLQSLFASPFEVPPVPSLGTSYGPESTGYSTSVGGNGGSTISGGANGALRQPRGPPTPGQSTESRNFAPRINRMAANAAAAAGSSSQGSTEGSSDKVGSSDVRPQYGADMEGRLASIDVQSREPLE</sequence>
<comment type="subunit">
    <text evidence="12">Interacts with csx1.</text>
</comment>
<dbReference type="SMART" id="SM00360">
    <property type="entry name" value="RRM"/>
    <property type="match status" value="1"/>
</dbReference>
<feature type="region of interest" description="Disordered" evidence="14">
    <location>
        <begin position="630"/>
        <end position="739"/>
    </location>
</feature>
<dbReference type="CDD" id="cd02639">
    <property type="entry name" value="R3H_RRM"/>
    <property type="match status" value="1"/>
</dbReference>
<evidence type="ECO:0000256" key="14">
    <source>
        <dbReference type="SAM" id="MobiDB-lite"/>
    </source>
</evidence>
<dbReference type="GO" id="GO:0004386">
    <property type="term" value="F:helicase activity"/>
    <property type="evidence" value="ECO:0007669"/>
    <property type="project" value="UniProtKB-KW"/>
</dbReference>
<keyword evidence="3" id="KW-0963">Cytoplasm</keyword>
<keyword evidence="9 13" id="KW-0694">RNA-binding</keyword>
<evidence type="ECO:0000256" key="11">
    <source>
        <dbReference type="ARBA" id="ARBA00055199"/>
    </source>
</evidence>
<evidence type="ECO:0000256" key="1">
    <source>
        <dbReference type="ARBA" id="ARBA00004123"/>
    </source>
</evidence>
<dbReference type="GO" id="GO:0005524">
    <property type="term" value="F:ATP binding"/>
    <property type="evidence" value="ECO:0007669"/>
    <property type="project" value="UniProtKB-KW"/>
</dbReference>
<name>A0A316UVF2_9BASI</name>
<evidence type="ECO:0000256" key="4">
    <source>
        <dbReference type="ARBA" id="ARBA00022553"/>
    </source>
</evidence>
<dbReference type="InterPro" id="IPR001374">
    <property type="entry name" value="R3H_dom"/>
</dbReference>
<dbReference type="Pfam" id="PF00076">
    <property type="entry name" value="RRM_1"/>
    <property type="match status" value="1"/>
</dbReference>
<dbReference type="SUPFAM" id="SSF82708">
    <property type="entry name" value="R3H domain"/>
    <property type="match status" value="1"/>
</dbReference>
<dbReference type="InterPro" id="IPR035979">
    <property type="entry name" value="RBD_domain_sf"/>
</dbReference>
<keyword evidence="4" id="KW-0597">Phosphoprotein</keyword>
<dbReference type="PROSITE" id="PS50102">
    <property type="entry name" value="RRM"/>
    <property type="match status" value="1"/>
</dbReference>
<feature type="domain" description="R3H" evidence="16">
    <location>
        <begin position="409"/>
        <end position="473"/>
    </location>
</feature>
<feature type="region of interest" description="Disordered" evidence="14">
    <location>
        <begin position="19"/>
        <end position="107"/>
    </location>
</feature>
<keyword evidence="7" id="KW-0347">Helicase</keyword>
<organism evidence="17 18">
    <name type="scientific">Jaminaea rosea</name>
    <dbReference type="NCBI Taxonomy" id="1569628"/>
    <lineage>
        <taxon>Eukaryota</taxon>
        <taxon>Fungi</taxon>
        <taxon>Dikarya</taxon>
        <taxon>Basidiomycota</taxon>
        <taxon>Ustilaginomycotina</taxon>
        <taxon>Exobasidiomycetes</taxon>
        <taxon>Microstromatales</taxon>
        <taxon>Microstromatales incertae sedis</taxon>
        <taxon>Jaminaea</taxon>
    </lineage>
</organism>
<dbReference type="GO" id="GO:0003677">
    <property type="term" value="F:DNA binding"/>
    <property type="evidence" value="ECO:0007669"/>
    <property type="project" value="UniProtKB-ARBA"/>
</dbReference>
<feature type="region of interest" description="Disordered" evidence="14">
    <location>
        <begin position="309"/>
        <end position="408"/>
    </location>
</feature>
<evidence type="ECO:0000313" key="17">
    <source>
        <dbReference type="EMBL" id="PWN28984.1"/>
    </source>
</evidence>
<evidence type="ECO:0000256" key="13">
    <source>
        <dbReference type="PROSITE-ProRule" id="PRU00176"/>
    </source>
</evidence>
<dbReference type="Pfam" id="PF01424">
    <property type="entry name" value="R3H"/>
    <property type="match status" value="1"/>
</dbReference>
<protein>
    <recommendedName>
        <fullName evidence="19">RRM domain-containing protein</fullName>
    </recommendedName>
</protein>
<feature type="compositionally biased region" description="Polar residues" evidence="14">
    <location>
        <begin position="32"/>
        <end position="43"/>
    </location>
</feature>
<feature type="compositionally biased region" description="Gly residues" evidence="14">
    <location>
        <begin position="647"/>
        <end position="659"/>
    </location>
</feature>
<dbReference type="InterPro" id="IPR034186">
    <property type="entry name" value="PIN4-like_RRM"/>
</dbReference>
<feature type="region of interest" description="Disordered" evidence="14">
    <location>
        <begin position="158"/>
        <end position="186"/>
    </location>
</feature>
<keyword evidence="10" id="KW-0539">Nucleus</keyword>
<feature type="compositionally biased region" description="Polar residues" evidence="14">
    <location>
        <begin position="53"/>
        <end position="62"/>
    </location>
</feature>
<comment type="function">
    <text evidence="11">Regulates global gene expression after oxidative stress. Interacts and stabilizes mRNAs and may regulate their transition between different cytoplasmic components after oxidative stress.</text>
</comment>
<dbReference type="SUPFAM" id="SSF54928">
    <property type="entry name" value="RNA-binding domain, RBD"/>
    <property type="match status" value="1"/>
</dbReference>
<keyword evidence="18" id="KW-1185">Reference proteome</keyword>
<evidence type="ECO:0000256" key="6">
    <source>
        <dbReference type="ARBA" id="ARBA00022801"/>
    </source>
</evidence>
<dbReference type="GO" id="GO:0071014">
    <property type="term" value="C:post-mRNA release spliceosomal complex"/>
    <property type="evidence" value="ECO:0007669"/>
    <property type="project" value="UniProtKB-ARBA"/>
</dbReference>
<dbReference type="AlphaFoldDB" id="A0A316UVF2"/>
<dbReference type="FunFam" id="3.30.1370.50:FF:000002">
    <property type="entry name" value="Immunoglobulin mu DNA-binding protein 2"/>
    <property type="match status" value="1"/>
</dbReference>
<proteinExistence type="predicted"/>
<feature type="region of interest" description="Disordered" evidence="14">
    <location>
        <begin position="474"/>
        <end position="496"/>
    </location>
</feature>
<keyword evidence="5" id="KW-0547">Nucleotide-binding</keyword>
<evidence type="ECO:0000256" key="8">
    <source>
        <dbReference type="ARBA" id="ARBA00022840"/>
    </source>
</evidence>
<dbReference type="InterPro" id="IPR012677">
    <property type="entry name" value="Nucleotide-bd_a/b_plait_sf"/>
</dbReference>